<dbReference type="PROSITE" id="PS00475">
    <property type="entry name" value="RIBOSOMAL_L15"/>
    <property type="match status" value="1"/>
</dbReference>
<protein>
    <recommendedName>
        <fullName evidence="4">Large ribosomal subunit protein uL15</fullName>
    </recommendedName>
</protein>
<feature type="compositionally biased region" description="Basic residues" evidence="6">
    <location>
        <begin position="15"/>
        <end position="32"/>
    </location>
</feature>
<keyword evidence="4" id="KW-0699">rRNA-binding</keyword>
<name>A0A9D1FJS8_9BACT</name>
<evidence type="ECO:0000259" key="7">
    <source>
        <dbReference type="Pfam" id="PF00828"/>
    </source>
</evidence>
<reference evidence="8" key="1">
    <citation type="submission" date="2020-10" db="EMBL/GenBank/DDBJ databases">
        <authorList>
            <person name="Gilroy R."/>
        </authorList>
    </citation>
    <scope>NUCLEOTIDE SEQUENCE</scope>
    <source>
        <strain evidence="8">CHK152-2871</strain>
    </source>
</reference>
<sequence length="146" mass="15774">MTLEDLKPAEGSVSKSKRVGRGRSSGHGKTSCRGHNGEGQRSGRSAKRGFEGGQMPSYRQMPKLKGFKNRFALKAAEINVSDLNGFDVDSIDLTYLIENKKAHPSCVVLRVLGNGELNKAVNIKATYVTPSAKEKIEKAGGKVELV</sequence>
<dbReference type="InterPro" id="IPR030878">
    <property type="entry name" value="Ribosomal_uL15"/>
</dbReference>
<evidence type="ECO:0000313" key="8">
    <source>
        <dbReference type="EMBL" id="HIS74989.1"/>
    </source>
</evidence>
<dbReference type="InterPro" id="IPR021131">
    <property type="entry name" value="Ribosomal_uL15/eL18"/>
</dbReference>
<keyword evidence="2 4" id="KW-0689">Ribosomal protein</keyword>
<evidence type="ECO:0000256" key="1">
    <source>
        <dbReference type="ARBA" id="ARBA00007320"/>
    </source>
</evidence>
<dbReference type="GO" id="GO:0019843">
    <property type="term" value="F:rRNA binding"/>
    <property type="evidence" value="ECO:0007669"/>
    <property type="project" value="UniProtKB-UniRule"/>
</dbReference>
<dbReference type="AlphaFoldDB" id="A0A9D1FJS8"/>
<evidence type="ECO:0000256" key="4">
    <source>
        <dbReference type="HAMAP-Rule" id="MF_01341"/>
    </source>
</evidence>
<dbReference type="EMBL" id="DVJQ01000071">
    <property type="protein sequence ID" value="HIS74989.1"/>
    <property type="molecule type" value="Genomic_DNA"/>
</dbReference>
<evidence type="ECO:0000256" key="2">
    <source>
        <dbReference type="ARBA" id="ARBA00022980"/>
    </source>
</evidence>
<dbReference type="SUPFAM" id="SSF52080">
    <property type="entry name" value="Ribosomal proteins L15p and L18e"/>
    <property type="match status" value="1"/>
</dbReference>
<evidence type="ECO:0000256" key="6">
    <source>
        <dbReference type="SAM" id="MobiDB-lite"/>
    </source>
</evidence>
<dbReference type="InterPro" id="IPR001196">
    <property type="entry name" value="Ribosomal_uL15_CS"/>
</dbReference>
<dbReference type="HAMAP" id="MF_01341">
    <property type="entry name" value="Ribosomal_uL15"/>
    <property type="match status" value="1"/>
</dbReference>
<dbReference type="Pfam" id="PF00828">
    <property type="entry name" value="Ribosomal_L27A"/>
    <property type="match status" value="1"/>
</dbReference>
<organism evidence="8 9">
    <name type="scientific">Candidatus Galligastranaerophilus intestinavium</name>
    <dbReference type="NCBI Taxonomy" id="2840836"/>
    <lineage>
        <taxon>Bacteria</taxon>
        <taxon>Candidatus Galligastranaerophilus</taxon>
    </lineage>
</organism>
<dbReference type="InterPro" id="IPR036227">
    <property type="entry name" value="Ribosomal_uL15/eL18_sf"/>
</dbReference>
<evidence type="ECO:0000313" key="9">
    <source>
        <dbReference type="Proteomes" id="UP000886865"/>
    </source>
</evidence>
<keyword evidence="3 4" id="KW-0687">Ribonucleoprotein</keyword>
<comment type="similarity">
    <text evidence="1 4 5">Belongs to the universal ribosomal protein uL15 family.</text>
</comment>
<comment type="subunit">
    <text evidence="4">Part of the 50S ribosomal subunit.</text>
</comment>
<accession>A0A9D1FJS8</accession>
<dbReference type="PANTHER" id="PTHR12934">
    <property type="entry name" value="50S RIBOSOMAL PROTEIN L15"/>
    <property type="match status" value="1"/>
</dbReference>
<dbReference type="InterPro" id="IPR005749">
    <property type="entry name" value="Ribosomal_uL15_bac-type"/>
</dbReference>
<dbReference type="GO" id="GO:0022625">
    <property type="term" value="C:cytosolic large ribosomal subunit"/>
    <property type="evidence" value="ECO:0007669"/>
    <property type="project" value="TreeGrafter"/>
</dbReference>
<evidence type="ECO:0000256" key="3">
    <source>
        <dbReference type="ARBA" id="ARBA00023274"/>
    </source>
</evidence>
<dbReference type="Proteomes" id="UP000886865">
    <property type="component" value="Unassembled WGS sequence"/>
</dbReference>
<dbReference type="NCBIfam" id="TIGR01071">
    <property type="entry name" value="rplO_bact"/>
    <property type="match status" value="1"/>
</dbReference>
<evidence type="ECO:0000256" key="5">
    <source>
        <dbReference type="RuleBase" id="RU003888"/>
    </source>
</evidence>
<keyword evidence="4" id="KW-0694">RNA-binding</keyword>
<proteinExistence type="inferred from homology"/>
<feature type="domain" description="Large ribosomal subunit protein uL15/eL18" evidence="7">
    <location>
        <begin position="78"/>
        <end position="144"/>
    </location>
</feature>
<gene>
    <name evidence="4 8" type="primary">rplO</name>
    <name evidence="8" type="ORF">IAA86_08230</name>
</gene>
<comment type="caution">
    <text evidence="8">The sequence shown here is derived from an EMBL/GenBank/DDBJ whole genome shotgun (WGS) entry which is preliminary data.</text>
</comment>
<feature type="region of interest" description="Disordered" evidence="6">
    <location>
        <begin position="1"/>
        <end position="60"/>
    </location>
</feature>
<dbReference type="Gene3D" id="3.100.10.10">
    <property type="match status" value="1"/>
</dbReference>
<comment type="function">
    <text evidence="4">Binds to the 23S rRNA.</text>
</comment>
<reference evidence="8" key="2">
    <citation type="journal article" date="2021" name="PeerJ">
        <title>Extensive microbial diversity within the chicken gut microbiome revealed by metagenomics and culture.</title>
        <authorList>
            <person name="Gilroy R."/>
            <person name="Ravi A."/>
            <person name="Getino M."/>
            <person name="Pursley I."/>
            <person name="Horton D.L."/>
            <person name="Alikhan N.F."/>
            <person name="Baker D."/>
            <person name="Gharbi K."/>
            <person name="Hall N."/>
            <person name="Watson M."/>
            <person name="Adriaenssens E.M."/>
            <person name="Foster-Nyarko E."/>
            <person name="Jarju S."/>
            <person name="Secka A."/>
            <person name="Antonio M."/>
            <person name="Oren A."/>
            <person name="Chaudhuri R.R."/>
            <person name="La Ragione R."/>
            <person name="Hildebrand F."/>
            <person name="Pallen M.J."/>
        </authorList>
    </citation>
    <scope>NUCLEOTIDE SEQUENCE</scope>
    <source>
        <strain evidence="8">CHK152-2871</strain>
    </source>
</reference>
<dbReference type="PANTHER" id="PTHR12934:SF11">
    <property type="entry name" value="LARGE RIBOSOMAL SUBUNIT PROTEIN UL15M"/>
    <property type="match status" value="1"/>
</dbReference>
<dbReference type="GO" id="GO:0003735">
    <property type="term" value="F:structural constituent of ribosome"/>
    <property type="evidence" value="ECO:0007669"/>
    <property type="project" value="InterPro"/>
</dbReference>
<dbReference type="GO" id="GO:0006412">
    <property type="term" value="P:translation"/>
    <property type="evidence" value="ECO:0007669"/>
    <property type="project" value="UniProtKB-UniRule"/>
</dbReference>